<gene>
    <name evidence="2" type="ORF">Poli38472_014616</name>
</gene>
<feature type="domain" description="Protein kinase" evidence="1">
    <location>
        <begin position="227"/>
        <end position="478"/>
    </location>
</feature>
<dbReference type="PANTHER" id="PTHR44329">
    <property type="entry name" value="SERINE/THREONINE-PROTEIN KINASE TNNI3K-RELATED"/>
    <property type="match status" value="1"/>
</dbReference>
<dbReference type="PROSITE" id="PS50011">
    <property type="entry name" value="PROTEIN_KINASE_DOM"/>
    <property type="match status" value="1"/>
</dbReference>
<dbReference type="SUPFAM" id="SSF56112">
    <property type="entry name" value="Protein kinase-like (PK-like)"/>
    <property type="match status" value="1"/>
</dbReference>
<dbReference type="Pfam" id="PF07714">
    <property type="entry name" value="PK_Tyr_Ser-Thr"/>
    <property type="match status" value="1"/>
</dbReference>
<evidence type="ECO:0000313" key="3">
    <source>
        <dbReference type="Proteomes" id="UP000794436"/>
    </source>
</evidence>
<evidence type="ECO:0000313" key="2">
    <source>
        <dbReference type="EMBL" id="TMW66640.1"/>
    </source>
</evidence>
<dbReference type="InterPro" id="IPR000719">
    <property type="entry name" value="Prot_kinase_dom"/>
</dbReference>
<proteinExistence type="predicted"/>
<dbReference type="InterPro" id="IPR011009">
    <property type="entry name" value="Kinase-like_dom_sf"/>
</dbReference>
<organism evidence="2 3">
    <name type="scientific">Pythium oligandrum</name>
    <name type="common">Mycoparasitic fungus</name>
    <dbReference type="NCBI Taxonomy" id="41045"/>
    <lineage>
        <taxon>Eukaryota</taxon>
        <taxon>Sar</taxon>
        <taxon>Stramenopiles</taxon>
        <taxon>Oomycota</taxon>
        <taxon>Peronosporomycetes</taxon>
        <taxon>Pythiales</taxon>
        <taxon>Pythiaceae</taxon>
        <taxon>Pythium</taxon>
    </lineage>
</organism>
<protein>
    <recommendedName>
        <fullName evidence="1">Protein kinase domain-containing protein</fullName>
    </recommendedName>
</protein>
<dbReference type="SMART" id="SM00220">
    <property type="entry name" value="S_TKc"/>
    <property type="match status" value="1"/>
</dbReference>
<dbReference type="AlphaFoldDB" id="A0A8K1CNK9"/>
<dbReference type="OrthoDB" id="125603at2759"/>
<name>A0A8K1CNK9_PYTOL</name>
<evidence type="ECO:0000259" key="1">
    <source>
        <dbReference type="PROSITE" id="PS50011"/>
    </source>
</evidence>
<dbReference type="InterPro" id="IPR001245">
    <property type="entry name" value="Ser-Thr/Tyr_kinase_cat_dom"/>
</dbReference>
<dbReference type="GO" id="GO:0004674">
    <property type="term" value="F:protein serine/threonine kinase activity"/>
    <property type="evidence" value="ECO:0007669"/>
    <property type="project" value="TreeGrafter"/>
</dbReference>
<dbReference type="PANTHER" id="PTHR44329:SF214">
    <property type="entry name" value="PROTEIN KINASE DOMAIN-CONTAINING PROTEIN"/>
    <property type="match status" value="1"/>
</dbReference>
<accession>A0A8K1CNK9</accession>
<dbReference type="Gene3D" id="1.10.510.10">
    <property type="entry name" value="Transferase(Phosphotransferase) domain 1"/>
    <property type="match status" value="1"/>
</dbReference>
<sequence>MQAAAIVVSAIVPGGDALVKVTELVSELHGSKPMFESLLKHLQEVAPRLGKIINSTVSTEQKAVQQYQELVTNLQTLLEHHLKRNFVLRAVAYWSSLKDEVQQFKTQLDQVKDLMDLDREINILANFEQQQQLSQQASDAQAMDIAALRILIESQPAEFAQLIKRERVTVADLSDLKNEIKTNGAAYTEEDARTLRTVLESACAALDVKLPHISKWYLPTGDIIYDDDDPFSTNESELRALYTGTIILGSKVTVKPVRTSDNPDDVKQFNEHARMWHELRHPHVLPLYGANNSSDPLLLVLGRAELGNFRDYLATHRHRIWSLFLDAARGLAYLHKNNIIHNNLKCNNLLVTAEGVGVVSDFLFAFVRTSSAMSVKPQAPSYHWKAPEHFDPKHPNGRVESDVYALGMCLFEAFTGSTPYSDVDEDTAIERIRSGQLPTVPSGVNVPTEAADLIKSMCARQFQQREKLHNVIGTLERLAARECARNGLAQCDCASPSCSACHRSVRQQPANSGRSYMTRSDTT</sequence>
<dbReference type="Proteomes" id="UP000794436">
    <property type="component" value="Unassembled WGS sequence"/>
</dbReference>
<dbReference type="GO" id="GO:0005524">
    <property type="term" value="F:ATP binding"/>
    <property type="evidence" value="ECO:0007669"/>
    <property type="project" value="InterPro"/>
</dbReference>
<dbReference type="EMBL" id="SPLM01000008">
    <property type="protein sequence ID" value="TMW66640.1"/>
    <property type="molecule type" value="Genomic_DNA"/>
</dbReference>
<reference evidence="2" key="1">
    <citation type="submission" date="2019-03" db="EMBL/GenBank/DDBJ databases">
        <title>Long read genome sequence of the mycoparasitic Pythium oligandrum ATCC 38472 isolated from sugarbeet rhizosphere.</title>
        <authorList>
            <person name="Gaulin E."/>
        </authorList>
    </citation>
    <scope>NUCLEOTIDE SEQUENCE</scope>
    <source>
        <strain evidence="2">ATCC 38472_TT</strain>
    </source>
</reference>
<dbReference type="InterPro" id="IPR051681">
    <property type="entry name" value="Ser/Thr_Kinases-Pseudokinases"/>
</dbReference>
<keyword evidence="3" id="KW-1185">Reference proteome</keyword>
<comment type="caution">
    <text evidence="2">The sequence shown here is derived from an EMBL/GenBank/DDBJ whole genome shotgun (WGS) entry which is preliminary data.</text>
</comment>